<keyword evidence="4" id="KW-1185">Reference proteome</keyword>
<dbReference type="OrthoDB" id="2576580at2759"/>
<keyword evidence="2" id="KW-0732">Signal</keyword>
<feature type="signal peptide" evidence="2">
    <location>
        <begin position="1"/>
        <end position="25"/>
    </location>
</feature>
<accession>A0A9P5Z1U9</accession>
<organism evidence="3 4">
    <name type="scientific">Pholiota conissans</name>
    <dbReference type="NCBI Taxonomy" id="109636"/>
    <lineage>
        <taxon>Eukaryota</taxon>
        <taxon>Fungi</taxon>
        <taxon>Dikarya</taxon>
        <taxon>Basidiomycota</taxon>
        <taxon>Agaricomycotina</taxon>
        <taxon>Agaricomycetes</taxon>
        <taxon>Agaricomycetidae</taxon>
        <taxon>Agaricales</taxon>
        <taxon>Agaricineae</taxon>
        <taxon>Strophariaceae</taxon>
        <taxon>Pholiota</taxon>
    </lineage>
</organism>
<proteinExistence type="predicted"/>
<feature type="compositionally biased region" description="Low complexity" evidence="1">
    <location>
        <begin position="144"/>
        <end position="161"/>
    </location>
</feature>
<feature type="chain" id="PRO_5040317790" evidence="2">
    <location>
        <begin position="26"/>
        <end position="188"/>
    </location>
</feature>
<protein>
    <submittedName>
        <fullName evidence="3">Uncharacterized protein</fullName>
    </submittedName>
</protein>
<evidence type="ECO:0000313" key="3">
    <source>
        <dbReference type="EMBL" id="KAF9479853.1"/>
    </source>
</evidence>
<evidence type="ECO:0000313" key="4">
    <source>
        <dbReference type="Proteomes" id="UP000807469"/>
    </source>
</evidence>
<dbReference type="AlphaFoldDB" id="A0A9P5Z1U9"/>
<comment type="caution">
    <text evidence="3">The sequence shown here is derived from an EMBL/GenBank/DDBJ whole genome shotgun (WGS) entry which is preliminary data.</text>
</comment>
<gene>
    <name evidence="3" type="ORF">BDN70DRAFT_660556</name>
</gene>
<name>A0A9P5Z1U9_9AGAR</name>
<dbReference type="Proteomes" id="UP000807469">
    <property type="component" value="Unassembled WGS sequence"/>
</dbReference>
<dbReference type="EMBL" id="MU155204">
    <property type="protein sequence ID" value="KAF9479853.1"/>
    <property type="molecule type" value="Genomic_DNA"/>
</dbReference>
<evidence type="ECO:0000256" key="2">
    <source>
        <dbReference type="SAM" id="SignalP"/>
    </source>
</evidence>
<sequence length="188" mass="19208">MVRFSLASVLAASALLLSSVGHVAADLQITSPSSSIWWVAQSQNLISWTCHDTTIGNFTVLVSNTDPKIAVAPQAIISIQQNFDCSIIVTQDQANQAAGTGWLILLANPFNSTDVYATSEPFEIKPLGSLYPSQVTPSDASVASSGTGTSTGTSSTSKPTSGALSVHGAGLGMGFIGGAFAAAMGVWA</sequence>
<feature type="region of interest" description="Disordered" evidence="1">
    <location>
        <begin position="138"/>
        <end position="161"/>
    </location>
</feature>
<reference evidence="3" key="1">
    <citation type="submission" date="2020-11" db="EMBL/GenBank/DDBJ databases">
        <authorList>
            <consortium name="DOE Joint Genome Institute"/>
            <person name="Ahrendt S."/>
            <person name="Riley R."/>
            <person name="Andreopoulos W."/>
            <person name="Labutti K."/>
            <person name="Pangilinan J."/>
            <person name="Ruiz-Duenas F.J."/>
            <person name="Barrasa J.M."/>
            <person name="Sanchez-Garcia M."/>
            <person name="Camarero S."/>
            <person name="Miyauchi S."/>
            <person name="Serrano A."/>
            <person name="Linde D."/>
            <person name="Babiker R."/>
            <person name="Drula E."/>
            <person name="Ayuso-Fernandez I."/>
            <person name="Pacheco R."/>
            <person name="Padilla G."/>
            <person name="Ferreira P."/>
            <person name="Barriuso J."/>
            <person name="Kellner H."/>
            <person name="Castanera R."/>
            <person name="Alfaro M."/>
            <person name="Ramirez L."/>
            <person name="Pisabarro A.G."/>
            <person name="Kuo A."/>
            <person name="Tritt A."/>
            <person name="Lipzen A."/>
            <person name="He G."/>
            <person name="Yan M."/>
            <person name="Ng V."/>
            <person name="Cullen D."/>
            <person name="Martin F."/>
            <person name="Rosso M.-N."/>
            <person name="Henrissat B."/>
            <person name="Hibbett D."/>
            <person name="Martinez A.T."/>
            <person name="Grigoriev I.V."/>
        </authorList>
    </citation>
    <scope>NUCLEOTIDE SEQUENCE</scope>
    <source>
        <strain evidence="3">CIRM-BRFM 674</strain>
    </source>
</reference>
<evidence type="ECO:0000256" key="1">
    <source>
        <dbReference type="SAM" id="MobiDB-lite"/>
    </source>
</evidence>